<protein>
    <submittedName>
        <fullName evidence="2">Putative secreted protein</fullName>
    </submittedName>
</protein>
<organism evidence="2">
    <name type="scientific">Ixodes ricinus</name>
    <name type="common">Common tick</name>
    <name type="synonym">Acarus ricinus</name>
    <dbReference type="NCBI Taxonomy" id="34613"/>
    <lineage>
        <taxon>Eukaryota</taxon>
        <taxon>Metazoa</taxon>
        <taxon>Ecdysozoa</taxon>
        <taxon>Arthropoda</taxon>
        <taxon>Chelicerata</taxon>
        <taxon>Arachnida</taxon>
        <taxon>Acari</taxon>
        <taxon>Parasitiformes</taxon>
        <taxon>Ixodida</taxon>
        <taxon>Ixodoidea</taxon>
        <taxon>Ixodidae</taxon>
        <taxon>Ixodinae</taxon>
        <taxon>Ixodes</taxon>
    </lineage>
</organism>
<evidence type="ECO:0000256" key="1">
    <source>
        <dbReference type="SAM" id="SignalP"/>
    </source>
</evidence>
<dbReference type="AlphaFoldDB" id="A0A090X9B2"/>
<sequence length="139" mass="15796">MLWYGVLSVVSTLIQEATSRGTVASNLKQTIIVRASEYSFEHRKKNYFGTNGLGQNRVGPKLGPANGYIAYPRRTWRKEEKMGEKLLRIKDGLTLCLEKITSLGRELCFHRVEIGTQLFYRLCMCIVYVVTNLGSLCTQ</sequence>
<feature type="signal peptide" evidence="1">
    <location>
        <begin position="1"/>
        <end position="19"/>
    </location>
</feature>
<dbReference type="EMBL" id="GBIH01001454">
    <property type="protein sequence ID" value="JAC93256.1"/>
    <property type="molecule type" value="mRNA"/>
</dbReference>
<evidence type="ECO:0000313" key="2">
    <source>
        <dbReference type="EMBL" id="JAC93256.1"/>
    </source>
</evidence>
<proteinExistence type="evidence at transcript level"/>
<feature type="chain" id="PRO_5001868276" evidence="1">
    <location>
        <begin position="20"/>
        <end position="139"/>
    </location>
</feature>
<keyword evidence="1" id="KW-0732">Signal</keyword>
<accession>A0A090X9B2</accession>
<reference evidence="2" key="1">
    <citation type="journal article" date="2015" name="PLoS Negl. Trop. Dis.">
        <title>Deep Sequencing Analysis of the Ixodes ricinus Haemocytome.</title>
        <authorList>
            <person name="Kotsyfakis M."/>
            <person name="Kopacek P."/>
            <person name="Franta Z."/>
            <person name="Pedra J.H."/>
            <person name="Ribeiro J.M."/>
        </authorList>
    </citation>
    <scope>NUCLEOTIDE SEQUENCE</scope>
</reference>
<name>A0A090X9B2_IXORI</name>